<dbReference type="PANTHER" id="PTHR37017:SF8">
    <property type="entry name" value="AB HYDROLASE-1 DOMAIN-CONTAINING PROTEIN"/>
    <property type="match status" value="1"/>
</dbReference>
<dbReference type="AlphaFoldDB" id="A0A439DIN5"/>
<dbReference type="Pfam" id="PF12697">
    <property type="entry name" value="Abhydrolase_6"/>
    <property type="match status" value="1"/>
</dbReference>
<dbReference type="Gene3D" id="3.40.50.1820">
    <property type="entry name" value="alpha/beta hydrolase"/>
    <property type="match status" value="1"/>
</dbReference>
<proteinExistence type="predicted"/>
<protein>
    <recommendedName>
        <fullName evidence="1">AB hydrolase-1 domain-containing protein</fullName>
    </recommendedName>
</protein>
<evidence type="ECO:0000313" key="2">
    <source>
        <dbReference type="EMBL" id="RWA14270.1"/>
    </source>
</evidence>
<dbReference type="InterPro" id="IPR029058">
    <property type="entry name" value="AB_hydrolase_fold"/>
</dbReference>
<gene>
    <name evidence="2" type="ORF">EKO27_g836</name>
</gene>
<dbReference type="InterPro" id="IPR000073">
    <property type="entry name" value="AB_hydrolase_1"/>
</dbReference>
<comment type="caution">
    <text evidence="2">The sequence shown here is derived from an EMBL/GenBank/DDBJ whole genome shotgun (WGS) entry which is preliminary data.</text>
</comment>
<dbReference type="Proteomes" id="UP000286045">
    <property type="component" value="Unassembled WGS sequence"/>
</dbReference>
<dbReference type="STRING" id="363999.A0A439DIN5"/>
<evidence type="ECO:0000259" key="1">
    <source>
        <dbReference type="Pfam" id="PF12697"/>
    </source>
</evidence>
<reference evidence="2 3" key="1">
    <citation type="submission" date="2018-12" db="EMBL/GenBank/DDBJ databases">
        <title>Draft genome sequence of Xylaria grammica IHI A82.</title>
        <authorList>
            <person name="Buettner E."/>
            <person name="Kellner H."/>
        </authorList>
    </citation>
    <scope>NUCLEOTIDE SEQUENCE [LARGE SCALE GENOMIC DNA]</scope>
    <source>
        <strain evidence="2 3">IHI A82</strain>
    </source>
</reference>
<keyword evidence="3" id="KW-1185">Reference proteome</keyword>
<dbReference type="EMBL" id="RYZI01000011">
    <property type="protein sequence ID" value="RWA14270.1"/>
    <property type="molecule type" value="Genomic_DNA"/>
</dbReference>
<evidence type="ECO:0000313" key="3">
    <source>
        <dbReference type="Proteomes" id="UP000286045"/>
    </source>
</evidence>
<dbReference type="SUPFAM" id="SSF53474">
    <property type="entry name" value="alpha/beta-Hydrolases"/>
    <property type="match status" value="1"/>
</dbReference>
<feature type="domain" description="AB hydrolase-1" evidence="1">
    <location>
        <begin position="9"/>
        <end position="244"/>
    </location>
</feature>
<dbReference type="InterPro" id="IPR052897">
    <property type="entry name" value="Sec-Metab_Biosynth_Hydrolase"/>
</dbReference>
<organism evidence="2 3">
    <name type="scientific">Xylaria grammica</name>
    <dbReference type="NCBI Taxonomy" id="363999"/>
    <lineage>
        <taxon>Eukaryota</taxon>
        <taxon>Fungi</taxon>
        <taxon>Dikarya</taxon>
        <taxon>Ascomycota</taxon>
        <taxon>Pezizomycotina</taxon>
        <taxon>Sordariomycetes</taxon>
        <taxon>Xylariomycetidae</taxon>
        <taxon>Xylariales</taxon>
        <taxon>Xylariaceae</taxon>
        <taxon>Xylaria</taxon>
    </lineage>
</organism>
<dbReference type="PANTHER" id="PTHR37017">
    <property type="entry name" value="AB HYDROLASE-1 DOMAIN-CONTAINING PROTEIN-RELATED"/>
    <property type="match status" value="1"/>
</dbReference>
<sequence>MSSSYPPLIVLVPGAFGTPAGFEKFVPHLDGLETYPGGYPSCNPPDPFSANCKADVASLRGVLLSLLDQQRDLVILAHSYGGIVAGGAAKDLDQDTRKAQGQNNAVIGLIYVAGNVTLEGESLFEAVGGAYPPFIKSDKPSKGLAIIEPAMDILYNDYDPSLQPELDKFMNPHALQAFETKATAPAWKDKGFEQRRLYVRTLDDHCNPFSLQTSWIEKSGVEWDVIDLKTGHMPFVSQPEALAAHVIAFVQRLTKL</sequence>
<name>A0A439DIN5_9PEZI</name>
<accession>A0A439DIN5</accession>